<keyword evidence="5" id="KW-0347">Helicase</keyword>
<keyword evidence="3" id="KW-0547">Nucleotide-binding</keyword>
<dbReference type="PANTHER" id="PTHR22655">
    <property type="entry name" value="ATP-DEPENDENT RNA HELICASE TDRD12-RELATED"/>
    <property type="match status" value="1"/>
</dbReference>
<dbReference type="GO" id="GO:0003724">
    <property type="term" value="F:RNA helicase activity"/>
    <property type="evidence" value="ECO:0007669"/>
    <property type="project" value="UniProtKB-EC"/>
</dbReference>
<evidence type="ECO:0000256" key="4">
    <source>
        <dbReference type="ARBA" id="ARBA00022801"/>
    </source>
</evidence>
<evidence type="ECO:0000256" key="7">
    <source>
        <dbReference type="ARBA" id="ARBA00047984"/>
    </source>
</evidence>
<evidence type="ECO:0000256" key="8">
    <source>
        <dbReference type="SAM" id="MobiDB-lite"/>
    </source>
</evidence>
<evidence type="ECO:0000256" key="2">
    <source>
        <dbReference type="ARBA" id="ARBA00022737"/>
    </source>
</evidence>
<evidence type="ECO:0000256" key="6">
    <source>
        <dbReference type="ARBA" id="ARBA00022840"/>
    </source>
</evidence>
<name>A0AAG5D3B8_ANOAO</name>
<evidence type="ECO:0000256" key="5">
    <source>
        <dbReference type="ARBA" id="ARBA00022806"/>
    </source>
</evidence>
<dbReference type="Gene3D" id="2.40.50.90">
    <property type="match status" value="1"/>
</dbReference>
<sequence>MLPGEEDNIVIITHYINPHCFWYKSETAYIPHHEQRQFLEEFNEYCNRVFGYGREQSERAWYNQIERPKVGDLVAQHNKELHRWIRCEVEDILVDLSGVVWYQLWAMDEGLPIKSVKEDIRPLPEAYTSHSGHAKRGGLKNILPTETRYDYLQGKNVLKTRATWCQGIVTTLQTILEDALSVCMVAHSNFLLKKEVVHFGEMFIKTHNNKSFNIVDLLSHACSDQFIITSDEEFFKAVFSGKTLNMVRYKNNEGIDNASSSKIRFLKESTVEKHDYSMRNTHNVRDESSVQDKIGDWFSRNMKAIAEDQKITDEGKKMSPLINATVELTPENNLPLVQHAVTQKMEEKNKSIDAPNDLHPSSSVQGE</sequence>
<evidence type="ECO:0000256" key="1">
    <source>
        <dbReference type="ARBA" id="ARBA00012552"/>
    </source>
</evidence>
<protein>
    <recommendedName>
        <fullName evidence="1">RNA helicase</fullName>
        <ecNumber evidence="1">3.6.4.13</ecNumber>
    </recommendedName>
</protein>
<evidence type="ECO:0000256" key="3">
    <source>
        <dbReference type="ARBA" id="ARBA00022741"/>
    </source>
</evidence>
<evidence type="ECO:0000313" key="10">
    <source>
        <dbReference type="Proteomes" id="UP000075880"/>
    </source>
</evidence>
<feature type="region of interest" description="Disordered" evidence="8">
    <location>
        <begin position="347"/>
        <end position="367"/>
    </location>
</feature>
<dbReference type="Proteomes" id="UP000075880">
    <property type="component" value="Unassembled WGS sequence"/>
</dbReference>
<keyword evidence="6" id="KW-0067">ATP-binding</keyword>
<dbReference type="GO" id="GO:0042078">
    <property type="term" value="P:germ-line stem cell division"/>
    <property type="evidence" value="ECO:0007669"/>
    <property type="project" value="TreeGrafter"/>
</dbReference>
<proteinExistence type="predicted"/>
<keyword evidence="10" id="KW-1185">Reference proteome</keyword>
<dbReference type="InterPro" id="IPR035437">
    <property type="entry name" value="SNase_OB-fold_sf"/>
</dbReference>
<dbReference type="AlphaFoldDB" id="A0AAG5D3B8"/>
<reference evidence="9" key="1">
    <citation type="submission" date="2024-04" db="UniProtKB">
        <authorList>
            <consortium name="EnsemblMetazoa"/>
        </authorList>
    </citation>
    <scope>IDENTIFICATION</scope>
    <source>
        <strain evidence="9">EBRO</strain>
    </source>
</reference>
<keyword evidence="2" id="KW-0677">Repeat</keyword>
<dbReference type="EnsemblMetazoa" id="ENSAATROPT005848">
    <property type="protein sequence ID" value="ENSAATROPP005355"/>
    <property type="gene ID" value="ENSAATROPG004726"/>
</dbReference>
<organism evidence="9 10">
    <name type="scientific">Anopheles atroparvus</name>
    <name type="common">European mosquito</name>
    <dbReference type="NCBI Taxonomy" id="41427"/>
    <lineage>
        <taxon>Eukaryota</taxon>
        <taxon>Metazoa</taxon>
        <taxon>Ecdysozoa</taxon>
        <taxon>Arthropoda</taxon>
        <taxon>Hexapoda</taxon>
        <taxon>Insecta</taxon>
        <taxon>Pterygota</taxon>
        <taxon>Neoptera</taxon>
        <taxon>Endopterygota</taxon>
        <taxon>Diptera</taxon>
        <taxon>Nematocera</taxon>
        <taxon>Culicoidea</taxon>
        <taxon>Culicidae</taxon>
        <taxon>Anophelinae</taxon>
        <taxon>Anopheles</taxon>
    </lineage>
</organism>
<accession>A0AAG5D3B8</accession>
<dbReference type="Gene3D" id="2.30.30.140">
    <property type="match status" value="1"/>
</dbReference>
<evidence type="ECO:0000313" key="9">
    <source>
        <dbReference type="EnsemblMetazoa" id="ENSAATROPP005355"/>
    </source>
</evidence>
<keyword evidence="4" id="KW-0378">Hydrolase</keyword>
<comment type="catalytic activity">
    <reaction evidence="7">
        <text>ATP + H2O = ADP + phosphate + H(+)</text>
        <dbReference type="Rhea" id="RHEA:13065"/>
        <dbReference type="ChEBI" id="CHEBI:15377"/>
        <dbReference type="ChEBI" id="CHEBI:15378"/>
        <dbReference type="ChEBI" id="CHEBI:30616"/>
        <dbReference type="ChEBI" id="CHEBI:43474"/>
        <dbReference type="ChEBI" id="CHEBI:456216"/>
        <dbReference type="EC" id="3.6.4.13"/>
    </reaction>
</comment>
<dbReference type="PANTHER" id="PTHR22655:SF2">
    <property type="entry name" value="ATP-DEPENDENT RNA HELICASE TDRD12-RELATED"/>
    <property type="match status" value="1"/>
</dbReference>
<dbReference type="GO" id="GO:0005524">
    <property type="term" value="F:ATP binding"/>
    <property type="evidence" value="ECO:0007669"/>
    <property type="project" value="UniProtKB-KW"/>
</dbReference>
<dbReference type="EC" id="3.6.4.13" evidence="1"/>
<dbReference type="GO" id="GO:0016787">
    <property type="term" value="F:hydrolase activity"/>
    <property type="evidence" value="ECO:0007669"/>
    <property type="project" value="UniProtKB-KW"/>
</dbReference>